<dbReference type="EMBL" id="DXHS01000066">
    <property type="protein sequence ID" value="HIW02456.1"/>
    <property type="molecule type" value="Genomic_DNA"/>
</dbReference>
<evidence type="ECO:0000313" key="4">
    <source>
        <dbReference type="Proteomes" id="UP000823990"/>
    </source>
</evidence>
<comment type="caution">
    <text evidence="3">The sequence shown here is derived from an EMBL/GenBank/DDBJ whole genome shotgun (WGS) entry which is preliminary data.</text>
</comment>
<proteinExistence type="predicted"/>
<keyword evidence="1" id="KW-0175">Coiled coil</keyword>
<organism evidence="3 4">
    <name type="scientific">Candidatus Protoclostridium stercorigallinarum</name>
    <dbReference type="NCBI Taxonomy" id="2838741"/>
    <lineage>
        <taxon>Bacteria</taxon>
        <taxon>Bacillati</taxon>
        <taxon>Bacillota</taxon>
        <taxon>Clostridia</taxon>
        <taxon>Candidatus Protoclostridium</taxon>
    </lineage>
</organism>
<feature type="region of interest" description="Disordered" evidence="2">
    <location>
        <begin position="1"/>
        <end position="34"/>
    </location>
</feature>
<dbReference type="InterPro" id="IPR057694">
    <property type="entry name" value="DUF7934"/>
</dbReference>
<reference evidence="3" key="2">
    <citation type="submission" date="2021-04" db="EMBL/GenBank/DDBJ databases">
        <authorList>
            <person name="Gilroy R."/>
        </authorList>
    </citation>
    <scope>NUCLEOTIDE SEQUENCE</scope>
    <source>
        <strain evidence="3">12435</strain>
    </source>
</reference>
<protein>
    <submittedName>
        <fullName evidence="3">Uncharacterized protein</fullName>
    </submittedName>
</protein>
<sequence length="310" mass="34988">MYTYERNRNKKKSASSYSAADRNTRKAEDVMTRQELSDKLAEIDDRYVAKEDGAPPSIVDFERIEYDAPTDEEIAERAEAELAGYRAEGRADIESDAEARRRSAYAKKADAGRTLKSEERAIADDYESALGSYGSEMARRGLARSSVAAEGAAAIEKGRADALSSARSARAAADAEADSELRALEADMQKALNAFDIAYAARLTERIAELTSEREEREAEAIKYENRLKEKEYDIMREVTDGDYETVKKGEVPSSLLDIYNEERYEAVNKYLSGLDPEEAESVVRNDPFIRDSVSDYWYYMLYRTYSLDE</sequence>
<dbReference type="AlphaFoldDB" id="A0A9D1Q0G6"/>
<dbReference type="Proteomes" id="UP000823990">
    <property type="component" value="Unassembled WGS sequence"/>
</dbReference>
<evidence type="ECO:0000256" key="2">
    <source>
        <dbReference type="SAM" id="MobiDB-lite"/>
    </source>
</evidence>
<evidence type="ECO:0000256" key="1">
    <source>
        <dbReference type="SAM" id="Coils"/>
    </source>
</evidence>
<reference evidence="3" key="1">
    <citation type="journal article" date="2021" name="PeerJ">
        <title>Extensive microbial diversity within the chicken gut microbiome revealed by metagenomics and culture.</title>
        <authorList>
            <person name="Gilroy R."/>
            <person name="Ravi A."/>
            <person name="Getino M."/>
            <person name="Pursley I."/>
            <person name="Horton D.L."/>
            <person name="Alikhan N.F."/>
            <person name="Baker D."/>
            <person name="Gharbi K."/>
            <person name="Hall N."/>
            <person name="Watson M."/>
            <person name="Adriaenssens E.M."/>
            <person name="Foster-Nyarko E."/>
            <person name="Jarju S."/>
            <person name="Secka A."/>
            <person name="Antonio M."/>
            <person name="Oren A."/>
            <person name="Chaudhuri R.R."/>
            <person name="La Ragione R."/>
            <person name="Hildebrand F."/>
            <person name="Pallen M.J."/>
        </authorList>
    </citation>
    <scope>NUCLEOTIDE SEQUENCE</scope>
    <source>
        <strain evidence="3">12435</strain>
    </source>
</reference>
<name>A0A9D1Q0G6_9FIRM</name>
<gene>
    <name evidence="3" type="ORF">H9892_03870</name>
</gene>
<accession>A0A9D1Q0G6</accession>
<feature type="compositionally biased region" description="Basic and acidic residues" evidence="2">
    <location>
        <begin position="22"/>
        <end position="34"/>
    </location>
</feature>
<dbReference type="Pfam" id="PF25588">
    <property type="entry name" value="DUF7934"/>
    <property type="match status" value="1"/>
</dbReference>
<evidence type="ECO:0000313" key="3">
    <source>
        <dbReference type="EMBL" id="HIW02456.1"/>
    </source>
</evidence>
<feature type="coiled-coil region" evidence="1">
    <location>
        <begin position="174"/>
        <end position="234"/>
    </location>
</feature>